<name>A0A2T3L1S5_9GAMM</name>
<keyword evidence="1" id="KW-1133">Transmembrane helix</keyword>
<evidence type="ECO:0000313" key="3">
    <source>
        <dbReference type="Proteomes" id="UP000241803"/>
    </source>
</evidence>
<reference evidence="2 3" key="1">
    <citation type="submission" date="2018-03" db="EMBL/GenBank/DDBJ databases">
        <title>Whole genome sequencing of Histamine producing bacteria.</title>
        <authorList>
            <person name="Butler K."/>
        </authorList>
    </citation>
    <scope>NUCLEOTIDE SEQUENCE [LARGE SCALE GENOMIC DNA]</scope>
    <source>
        <strain evidence="2 3">ATCC 19614</strain>
    </source>
</reference>
<sequence>MFLNQNNHVQFTLKLAKKAVRKINELDINCLRCFSCFILPVLFVGIFLLFYVVKDARACD</sequence>
<keyword evidence="3" id="KW-1185">Reference proteome</keyword>
<dbReference type="EMBL" id="PYOC01000017">
    <property type="protein sequence ID" value="PSV42554.1"/>
    <property type="molecule type" value="Genomic_DNA"/>
</dbReference>
<gene>
    <name evidence="2" type="ORF">C9J47_24930</name>
</gene>
<evidence type="ECO:0000256" key="1">
    <source>
        <dbReference type="SAM" id="Phobius"/>
    </source>
</evidence>
<dbReference type="AlphaFoldDB" id="A0A2T3L1S5"/>
<accession>A0A2T3L1S5</accession>
<feature type="transmembrane region" description="Helical" evidence="1">
    <location>
        <begin position="31"/>
        <end position="53"/>
    </location>
</feature>
<proteinExistence type="predicted"/>
<evidence type="ECO:0000313" key="2">
    <source>
        <dbReference type="EMBL" id="PSV42554.1"/>
    </source>
</evidence>
<keyword evidence="1" id="KW-0812">Transmembrane</keyword>
<comment type="caution">
    <text evidence="2">The sequence shown here is derived from an EMBL/GenBank/DDBJ whole genome shotgun (WGS) entry which is preliminary data.</text>
</comment>
<organism evidence="2 3">
    <name type="scientific">Photobacterium indicum</name>
    <dbReference type="NCBI Taxonomy" id="81447"/>
    <lineage>
        <taxon>Bacteria</taxon>
        <taxon>Pseudomonadati</taxon>
        <taxon>Pseudomonadota</taxon>
        <taxon>Gammaproteobacteria</taxon>
        <taxon>Vibrionales</taxon>
        <taxon>Vibrionaceae</taxon>
        <taxon>Photobacterium</taxon>
    </lineage>
</organism>
<keyword evidence="1" id="KW-0472">Membrane</keyword>
<dbReference type="Proteomes" id="UP000241803">
    <property type="component" value="Unassembled WGS sequence"/>
</dbReference>
<protein>
    <submittedName>
        <fullName evidence="2">Uncharacterized protein</fullName>
    </submittedName>
</protein>